<dbReference type="InterPro" id="IPR006160">
    <property type="entry name" value="SCFA_transpt_AtoE"/>
</dbReference>
<keyword evidence="1" id="KW-0812">Transmembrane</keyword>
<dbReference type="STRING" id="1155689.SAMN05444278_10621"/>
<dbReference type="RefSeq" id="WP_073193140.1">
    <property type="nucleotide sequence ID" value="NZ_FQTW01000006.1"/>
</dbReference>
<name>A0A1M4WIY9_9FLAO</name>
<evidence type="ECO:0000313" key="3">
    <source>
        <dbReference type="Proteomes" id="UP000184462"/>
    </source>
</evidence>
<protein>
    <submittedName>
        <fullName evidence="2">Short-chain fatty acids transporter</fullName>
    </submittedName>
</protein>
<feature type="transmembrane region" description="Helical" evidence="1">
    <location>
        <begin position="312"/>
        <end position="330"/>
    </location>
</feature>
<evidence type="ECO:0000256" key="1">
    <source>
        <dbReference type="SAM" id="Phobius"/>
    </source>
</evidence>
<accession>A0A1M4WIY9</accession>
<keyword evidence="3" id="KW-1185">Reference proteome</keyword>
<feature type="transmembrane region" description="Helical" evidence="1">
    <location>
        <begin position="103"/>
        <end position="129"/>
    </location>
</feature>
<dbReference type="OrthoDB" id="9342495at2"/>
<feature type="transmembrane region" description="Helical" evidence="1">
    <location>
        <begin position="65"/>
        <end position="82"/>
    </location>
</feature>
<feature type="transmembrane region" description="Helical" evidence="1">
    <location>
        <begin position="199"/>
        <end position="219"/>
    </location>
</feature>
<feature type="transmembrane region" description="Helical" evidence="1">
    <location>
        <begin position="257"/>
        <end position="275"/>
    </location>
</feature>
<dbReference type="Proteomes" id="UP000184462">
    <property type="component" value="Unassembled WGS sequence"/>
</dbReference>
<keyword evidence="1" id="KW-1133">Transmembrane helix</keyword>
<evidence type="ECO:0000313" key="2">
    <source>
        <dbReference type="EMBL" id="SHE81110.1"/>
    </source>
</evidence>
<feature type="transmembrane region" description="Helical" evidence="1">
    <location>
        <begin position="432"/>
        <end position="454"/>
    </location>
</feature>
<dbReference type="Pfam" id="PF02667">
    <property type="entry name" value="SCFA_trans"/>
    <property type="match status" value="1"/>
</dbReference>
<dbReference type="PANTHER" id="PTHR41983">
    <property type="entry name" value="SHORT-CHAIN FATTY ACID TRANSPORTER-RELATED"/>
    <property type="match status" value="1"/>
</dbReference>
<gene>
    <name evidence="2" type="ORF">SAMN05444278_10621</name>
</gene>
<keyword evidence="1" id="KW-0472">Membrane</keyword>
<dbReference type="PANTHER" id="PTHR41983:SF2">
    <property type="entry name" value="SHORT-CHAIN FATTY ACID TRANSPORTER-RELATED"/>
    <property type="match status" value="1"/>
</dbReference>
<proteinExistence type="predicted"/>
<feature type="transmembrane region" description="Helical" evidence="1">
    <location>
        <begin position="14"/>
        <end position="36"/>
    </location>
</feature>
<reference evidence="2 3" key="1">
    <citation type="submission" date="2016-11" db="EMBL/GenBank/DDBJ databases">
        <authorList>
            <person name="Jaros S."/>
            <person name="Januszkiewicz K."/>
            <person name="Wedrychowicz H."/>
        </authorList>
    </citation>
    <scope>NUCLEOTIDE SEQUENCE [LARGE SCALE GENOMIC DNA]</scope>
    <source>
        <strain evidence="2 3">DSM 25661</strain>
    </source>
</reference>
<feature type="transmembrane region" description="Helical" evidence="1">
    <location>
        <begin position="281"/>
        <end position="300"/>
    </location>
</feature>
<dbReference type="GO" id="GO:0005886">
    <property type="term" value="C:plasma membrane"/>
    <property type="evidence" value="ECO:0007669"/>
    <property type="project" value="TreeGrafter"/>
</dbReference>
<sequence>MNLQYTLNRFLRQFLPSPLAIAVILTFLSFVLAFLFTPSPNKGLHLTQLLQFWHNGMFDSSLIEFAYQMMLILVLGHVLVLSEPMQKVFKHLLKLVKHQNSAIIVTSVFTMLAGFVNWGLGLVFGAILARKIGEHAYSNNIKINYPLICALGYSGMLIWHGGVSGSATIKVAENGHLASLVPEFSKILPELISTAETTFSWQNLTLFILLLLLIPIIFITTSSKSTKTFPEYTSVLSQKFTSDSSIADSHYLDQSYWLSKGIALLIIIAVFANYSEQILQFQLTPNFLNFSMLGLGLLLHKNLNAYSKALQQAILGAAGILIQFPLYFGIMGVMRDSGLIASLSATIAQFASAEILPVFTFISAAIVNVFVPSGGGQWAIQGPIIINSAQALNVDLRTLIMSLAYGDQVTNMLQPFWALPLLAITKVKAQHLLSYTLIMMFVASLIFISGLLILY</sequence>
<dbReference type="EMBL" id="FQTW01000006">
    <property type="protein sequence ID" value="SHE81110.1"/>
    <property type="molecule type" value="Genomic_DNA"/>
</dbReference>
<organism evidence="2 3">
    <name type="scientific">Psychroflexus salarius</name>
    <dbReference type="NCBI Taxonomy" id="1155689"/>
    <lineage>
        <taxon>Bacteria</taxon>
        <taxon>Pseudomonadati</taxon>
        <taxon>Bacteroidota</taxon>
        <taxon>Flavobacteriia</taxon>
        <taxon>Flavobacteriales</taxon>
        <taxon>Flavobacteriaceae</taxon>
        <taxon>Psychroflexus</taxon>
    </lineage>
</organism>
<feature type="transmembrane region" description="Helical" evidence="1">
    <location>
        <begin position="350"/>
        <end position="371"/>
    </location>
</feature>
<dbReference type="AlphaFoldDB" id="A0A1M4WIY9"/>